<dbReference type="InterPro" id="IPR013424">
    <property type="entry name" value="Ice-binding_C"/>
</dbReference>
<dbReference type="PANTHER" id="PTHR33428:SF14">
    <property type="entry name" value="CARBOXYLESTERASE TYPE B DOMAIN-CONTAINING PROTEIN"/>
    <property type="match status" value="1"/>
</dbReference>
<dbReference type="PANTHER" id="PTHR33428">
    <property type="entry name" value="CHLOROPHYLLASE-2, CHLOROPLASTIC"/>
    <property type="match status" value="1"/>
</dbReference>
<reference evidence="2 3" key="1">
    <citation type="submission" date="2023-01" db="EMBL/GenBank/DDBJ databases">
        <title>Novel diversity within Roseofilum (Cyanobacteria; Desertifilaceae) from marine benthic mats with descriptions of four novel species.</title>
        <authorList>
            <person name="Wang Y."/>
            <person name="Berthold D.E."/>
            <person name="Hu J."/>
            <person name="Lefler F.W."/>
            <person name="Laughinghouse H.D. IV."/>
        </authorList>
    </citation>
    <scope>NUCLEOTIDE SEQUENCE [LARGE SCALE GENOMIC DNA]</scope>
    <source>
        <strain evidence="2 3">BLCC-M143</strain>
    </source>
</reference>
<dbReference type="Proteomes" id="UP001232992">
    <property type="component" value="Unassembled WGS sequence"/>
</dbReference>
<keyword evidence="3" id="KW-1185">Reference proteome</keyword>
<accession>A0ABT7BYE8</accession>
<name>A0ABT7BYE8_9CYAN</name>
<organism evidence="2 3">
    <name type="scientific">Roseofilum casamattae BLCC-M143</name>
    <dbReference type="NCBI Taxonomy" id="3022442"/>
    <lineage>
        <taxon>Bacteria</taxon>
        <taxon>Bacillati</taxon>
        <taxon>Cyanobacteriota</taxon>
        <taxon>Cyanophyceae</taxon>
        <taxon>Desertifilales</taxon>
        <taxon>Desertifilaceae</taxon>
        <taxon>Roseofilum</taxon>
        <taxon>Roseofilum casamattae</taxon>
    </lineage>
</organism>
<evidence type="ECO:0000259" key="1">
    <source>
        <dbReference type="Pfam" id="PF07589"/>
    </source>
</evidence>
<dbReference type="RefSeq" id="WP_283758886.1">
    <property type="nucleotide sequence ID" value="NZ_JAQOSQ010000013.1"/>
</dbReference>
<dbReference type="Gene3D" id="3.40.50.1820">
    <property type="entry name" value="alpha/beta hydrolase"/>
    <property type="match status" value="1"/>
</dbReference>
<dbReference type="InterPro" id="IPR029058">
    <property type="entry name" value="AB_hydrolase_fold"/>
</dbReference>
<dbReference type="EMBL" id="JAQOSQ010000013">
    <property type="protein sequence ID" value="MDJ1184232.1"/>
    <property type="molecule type" value="Genomic_DNA"/>
</dbReference>
<sequence length="351" mass="38311">MNSKLLQSLVSVGIMSGSIYLALEINAREAFGFAPLYSTVNNYETTILNSGDLADIYFPDLSNETNPDSLPMALLLQGSYVDKANYSQYASTVASYGFVVVVPNNVNDVLTPFGFPEGFFSEQEQIIETLDYLEDENLNTSSSLFDIVDTDNLALLGHSYGGIVGLNAIEGTCSFPYCTSDFERPDALKAGVFYGSDYNQLGIFPETPPINNGDVPIALLSGTLDGLASPDRIATTYEQIQQPPKTLVNVLGANHYGITNTNNPFATVPDFNFPTLEQEIAIETIARWSSVFLRANLLDDEDAIAYLYNTGDLLDTNVTVTNQRSVPEPSTILGLLGFGLTAFRFKEKLKK</sequence>
<proteinExistence type="predicted"/>
<dbReference type="Pfam" id="PF07589">
    <property type="entry name" value="PEP-CTERM"/>
    <property type="match status" value="1"/>
</dbReference>
<dbReference type="SUPFAM" id="SSF53474">
    <property type="entry name" value="alpha/beta-Hydrolases"/>
    <property type="match status" value="1"/>
</dbReference>
<evidence type="ECO:0000313" key="2">
    <source>
        <dbReference type="EMBL" id="MDJ1184232.1"/>
    </source>
</evidence>
<gene>
    <name evidence="2" type="ORF">PMH09_13685</name>
</gene>
<evidence type="ECO:0000313" key="3">
    <source>
        <dbReference type="Proteomes" id="UP001232992"/>
    </source>
</evidence>
<protein>
    <submittedName>
        <fullName evidence="2">PEP-CTERM sorting domain-containing protein</fullName>
    </submittedName>
</protein>
<comment type="caution">
    <text evidence="2">The sequence shown here is derived from an EMBL/GenBank/DDBJ whole genome shotgun (WGS) entry which is preliminary data.</text>
</comment>
<feature type="domain" description="Ice-binding protein C-terminal" evidence="1">
    <location>
        <begin position="325"/>
        <end position="343"/>
    </location>
</feature>